<evidence type="ECO:0000256" key="3">
    <source>
        <dbReference type="ARBA" id="ARBA00008766"/>
    </source>
</evidence>
<evidence type="ECO:0000256" key="2">
    <source>
        <dbReference type="ARBA" id="ARBA00001936"/>
    </source>
</evidence>
<comment type="cofactor">
    <cofactor evidence="2">
        <name>Mn(2+)</name>
        <dbReference type="ChEBI" id="CHEBI:29035"/>
    </cofactor>
</comment>
<dbReference type="InterPro" id="IPR029149">
    <property type="entry name" value="Creatin/AminoP/Spt16_N"/>
</dbReference>
<accession>A4BS93</accession>
<evidence type="ECO:0000259" key="14">
    <source>
        <dbReference type="SMART" id="SM01011"/>
    </source>
</evidence>
<dbReference type="CDD" id="cd01087">
    <property type="entry name" value="Prolidase"/>
    <property type="match status" value="1"/>
</dbReference>
<evidence type="ECO:0000256" key="7">
    <source>
        <dbReference type="ARBA" id="ARBA00022801"/>
    </source>
</evidence>
<dbReference type="SUPFAM" id="SSF53092">
    <property type="entry name" value="Creatinase/prolidase N-terminal domain"/>
    <property type="match status" value="1"/>
</dbReference>
<comment type="catalytic activity">
    <reaction evidence="1">
        <text>Release of any N-terminal amino acid, including proline, that is linked to proline, even from a dipeptide or tripeptide.</text>
        <dbReference type="EC" id="3.4.11.9"/>
    </reaction>
</comment>
<evidence type="ECO:0000256" key="6">
    <source>
        <dbReference type="ARBA" id="ARBA00022723"/>
    </source>
</evidence>
<evidence type="ECO:0000313" key="16">
    <source>
        <dbReference type="Proteomes" id="UP000003374"/>
    </source>
</evidence>
<dbReference type="Proteomes" id="UP000003374">
    <property type="component" value="Unassembled WGS sequence"/>
</dbReference>
<proteinExistence type="inferred from homology"/>
<dbReference type="Pfam" id="PF05195">
    <property type="entry name" value="AMP_N"/>
    <property type="match status" value="1"/>
</dbReference>
<dbReference type="FunFam" id="3.90.230.10:FF:000002">
    <property type="entry name" value="Xaa-Pro aminopeptidase 3"/>
    <property type="match status" value="1"/>
</dbReference>
<dbReference type="AlphaFoldDB" id="A4BS93"/>
<dbReference type="InterPro" id="IPR007865">
    <property type="entry name" value="Aminopep_P_N"/>
</dbReference>
<evidence type="ECO:0000256" key="8">
    <source>
        <dbReference type="ARBA" id="ARBA00023049"/>
    </source>
</evidence>
<evidence type="ECO:0000256" key="11">
    <source>
        <dbReference type="ARBA" id="ARBA00075356"/>
    </source>
</evidence>
<dbReference type="PANTHER" id="PTHR43226">
    <property type="entry name" value="XAA-PRO AMINOPEPTIDASE 3"/>
    <property type="match status" value="1"/>
</dbReference>
<gene>
    <name evidence="15" type="ORF">NB231_13201</name>
</gene>
<keyword evidence="6 13" id="KW-0479">Metal-binding</keyword>
<evidence type="ECO:0000256" key="12">
    <source>
        <dbReference type="ARBA" id="ARBA00081411"/>
    </source>
</evidence>
<evidence type="ECO:0000313" key="15">
    <source>
        <dbReference type="EMBL" id="EAR21353.1"/>
    </source>
</evidence>
<sequence length="443" mass="49920">MTELIVEVLMERNEFAKRRADLKQMMGEEGIAIIPAAPQRRRNRDVFYPYRQDSDFFYLTGFGEPEAVAVLIPGRQHGECLLFCRERDPAKEVWDGPIVGQERAVSDYGMDDAFPVDDIDEILPGLIEGRRKVFYTMGIDAEFDHRVIGWVTQVRERVRSGARAPAEYVSLEHLLHEMRLIKGRAEIEVMRCAAEISAQAHRHAMTVCRPGLYEYAIEAEFHAIFRRHDGWPAYPPIVGGGGNACILHYIENSAPLRTGDLLLIDAGVELDCYASDVTRTFPVNGRFSGEQRAVYELVLAAQEAAIAKVRPGNHWNQPHEAATEVLVEGMLELGLLRGERDAIIEQGDYRRFFMHRTGHYLGMDVHDVGDYRIDGQWRELEPGMALTVEPGLYIAAGSDGVDERWWNIGVRIEDDVVVLREGCEVISATAPRAVDAIEALMAK</sequence>
<dbReference type="HOGENOM" id="CLU_017266_1_0_6"/>
<name>A4BS93_9GAMM</name>
<dbReference type="InterPro" id="IPR001131">
    <property type="entry name" value="Peptidase_M24B_aminopep-P_CS"/>
</dbReference>
<evidence type="ECO:0000256" key="5">
    <source>
        <dbReference type="ARBA" id="ARBA00022670"/>
    </source>
</evidence>
<evidence type="ECO:0000256" key="1">
    <source>
        <dbReference type="ARBA" id="ARBA00001424"/>
    </source>
</evidence>
<organism evidence="15 16">
    <name type="scientific">Nitrococcus mobilis Nb-231</name>
    <dbReference type="NCBI Taxonomy" id="314278"/>
    <lineage>
        <taxon>Bacteria</taxon>
        <taxon>Pseudomonadati</taxon>
        <taxon>Pseudomonadota</taxon>
        <taxon>Gammaproteobacteria</taxon>
        <taxon>Chromatiales</taxon>
        <taxon>Ectothiorhodospiraceae</taxon>
        <taxon>Nitrococcus</taxon>
    </lineage>
</organism>
<reference evidence="15 16" key="1">
    <citation type="submission" date="2006-02" db="EMBL/GenBank/DDBJ databases">
        <authorList>
            <person name="Waterbury J."/>
            <person name="Ferriera S."/>
            <person name="Johnson J."/>
            <person name="Kravitz S."/>
            <person name="Halpern A."/>
            <person name="Remington K."/>
            <person name="Beeson K."/>
            <person name="Tran B."/>
            <person name="Rogers Y.-H."/>
            <person name="Friedman R."/>
            <person name="Venter J.C."/>
        </authorList>
    </citation>
    <scope>NUCLEOTIDE SEQUENCE [LARGE SCALE GENOMIC DNA]</scope>
    <source>
        <strain evidence="15 16">Nb-231</strain>
    </source>
</reference>
<dbReference type="eggNOG" id="COG0006">
    <property type="taxonomic scope" value="Bacteria"/>
</dbReference>
<dbReference type="Gene3D" id="3.90.230.10">
    <property type="entry name" value="Creatinase/methionine aminopeptidase superfamily"/>
    <property type="match status" value="1"/>
</dbReference>
<dbReference type="SUPFAM" id="SSF55920">
    <property type="entry name" value="Creatinase/aminopeptidase"/>
    <property type="match status" value="1"/>
</dbReference>
<evidence type="ECO:0000256" key="13">
    <source>
        <dbReference type="RuleBase" id="RU000590"/>
    </source>
</evidence>
<dbReference type="EMBL" id="AAOF01000009">
    <property type="protein sequence ID" value="EAR21353.1"/>
    <property type="molecule type" value="Genomic_DNA"/>
</dbReference>
<dbReference type="GO" id="GO:0070006">
    <property type="term" value="F:metalloaminopeptidase activity"/>
    <property type="evidence" value="ECO:0007669"/>
    <property type="project" value="InterPro"/>
</dbReference>
<dbReference type="STRING" id="314278.NB231_13201"/>
<dbReference type="SMART" id="SM01011">
    <property type="entry name" value="AMP_N"/>
    <property type="match status" value="1"/>
</dbReference>
<dbReference type="GO" id="GO:0006508">
    <property type="term" value="P:proteolysis"/>
    <property type="evidence" value="ECO:0007669"/>
    <property type="project" value="UniProtKB-KW"/>
</dbReference>
<dbReference type="EC" id="3.4.11.9" evidence="4"/>
<dbReference type="PANTHER" id="PTHR43226:SF4">
    <property type="entry name" value="XAA-PRO AMINOPEPTIDASE 3"/>
    <property type="match status" value="1"/>
</dbReference>
<comment type="caution">
    <text evidence="15">The sequence shown here is derived from an EMBL/GenBank/DDBJ whole genome shotgun (WGS) entry which is preliminary data.</text>
</comment>
<keyword evidence="7" id="KW-0378">Hydrolase</keyword>
<keyword evidence="16" id="KW-1185">Reference proteome</keyword>
<dbReference type="InterPro" id="IPR052433">
    <property type="entry name" value="X-Pro_dipept-like"/>
</dbReference>
<dbReference type="MEROPS" id="M24.004"/>
<keyword evidence="5" id="KW-0645">Protease</keyword>
<dbReference type="GO" id="GO:0005829">
    <property type="term" value="C:cytosol"/>
    <property type="evidence" value="ECO:0007669"/>
    <property type="project" value="TreeGrafter"/>
</dbReference>
<keyword evidence="8" id="KW-0482">Metalloprotease</keyword>
<dbReference type="Pfam" id="PF00557">
    <property type="entry name" value="Peptidase_M24"/>
    <property type="match status" value="1"/>
</dbReference>
<evidence type="ECO:0000256" key="9">
    <source>
        <dbReference type="ARBA" id="ARBA00023211"/>
    </source>
</evidence>
<protein>
    <recommendedName>
        <fullName evidence="10">Xaa-Pro aminopeptidase</fullName>
        <ecNumber evidence="4">3.4.11.9</ecNumber>
    </recommendedName>
    <alternativeName>
        <fullName evidence="11">Aminopeptidase P II</fullName>
    </alternativeName>
    <alternativeName>
        <fullName evidence="12">X-Pro aminopeptidase</fullName>
    </alternativeName>
</protein>
<dbReference type="GO" id="GO:0030145">
    <property type="term" value="F:manganese ion binding"/>
    <property type="evidence" value="ECO:0007669"/>
    <property type="project" value="InterPro"/>
</dbReference>
<dbReference type="PROSITE" id="PS00491">
    <property type="entry name" value="PROLINE_PEPTIDASE"/>
    <property type="match status" value="1"/>
</dbReference>
<evidence type="ECO:0000256" key="10">
    <source>
        <dbReference type="ARBA" id="ARBA00069363"/>
    </source>
</evidence>
<dbReference type="InterPro" id="IPR000994">
    <property type="entry name" value="Pept_M24"/>
</dbReference>
<dbReference type="InterPro" id="IPR036005">
    <property type="entry name" value="Creatinase/aminopeptidase-like"/>
</dbReference>
<keyword evidence="9" id="KW-0464">Manganese</keyword>
<feature type="domain" description="Aminopeptidase P N-terminal" evidence="14">
    <location>
        <begin position="10"/>
        <end position="144"/>
    </location>
</feature>
<dbReference type="Gene3D" id="3.40.350.10">
    <property type="entry name" value="Creatinase/prolidase N-terminal domain"/>
    <property type="match status" value="1"/>
</dbReference>
<evidence type="ECO:0000256" key="4">
    <source>
        <dbReference type="ARBA" id="ARBA00012574"/>
    </source>
</evidence>
<comment type="similarity">
    <text evidence="3 13">Belongs to the peptidase M24B family.</text>
</comment>